<evidence type="ECO:0000256" key="1">
    <source>
        <dbReference type="ARBA" id="ARBA00022723"/>
    </source>
</evidence>
<organism evidence="5 6">
    <name type="scientific">Blautia celeris</name>
    <dbReference type="NCBI Taxonomy" id="2763026"/>
    <lineage>
        <taxon>Bacteria</taxon>
        <taxon>Bacillati</taxon>
        <taxon>Bacillota</taxon>
        <taxon>Clostridia</taxon>
        <taxon>Lachnospirales</taxon>
        <taxon>Lachnospiraceae</taxon>
        <taxon>Blautia</taxon>
    </lineage>
</organism>
<evidence type="ECO:0000256" key="3">
    <source>
        <dbReference type="ARBA" id="ARBA00023014"/>
    </source>
</evidence>
<dbReference type="PANTHER" id="PTHR43312">
    <property type="entry name" value="D-THREO-ALDOSE 1-DEHYDROGENASE"/>
    <property type="match status" value="1"/>
</dbReference>
<evidence type="ECO:0000259" key="4">
    <source>
        <dbReference type="PROSITE" id="PS51379"/>
    </source>
</evidence>
<keyword evidence="6" id="KW-1185">Reference proteome</keyword>
<sequence length="319" mass="36401">MFTHVLNNPVGQIVGDWFLAGSGILPAWTMSGPMDRDLIFNEQLERCGVSYFDFYLLHSLEDGNNYDTYVKYDCFRWGMQKKEEGKIRHFGFSFHGTPELLEQVLNEHLEIDFVQIQLNYADWNNQVVHSGRLYEILHQRNIPIIVMEPVKGGMLANLQPELEEMLKAVHPDASTASWALRFVGSLEGVVTILSGMSTEEQMRDNLQTFGDFQPLTKEEYQVIEKVVKKMQDMSLVPCTSCRYCCDGCPSKILIPDIFHALNTARLYPTDNRPRMFYNNLTSNSSVKASDCIACGQCESVCPQHLPIIELLQEAVSRLE</sequence>
<evidence type="ECO:0000256" key="2">
    <source>
        <dbReference type="ARBA" id="ARBA00023004"/>
    </source>
</evidence>
<dbReference type="Gene3D" id="3.20.20.100">
    <property type="entry name" value="NADP-dependent oxidoreductase domain"/>
    <property type="match status" value="1"/>
</dbReference>
<dbReference type="InterPro" id="IPR017900">
    <property type="entry name" value="4Fe4S_Fe_S_CS"/>
</dbReference>
<dbReference type="InterPro" id="IPR036812">
    <property type="entry name" value="NAD(P)_OxRdtase_dom_sf"/>
</dbReference>
<keyword evidence="1" id="KW-0479">Metal-binding</keyword>
<reference evidence="5 6" key="1">
    <citation type="submission" date="2020-08" db="EMBL/GenBank/DDBJ databases">
        <title>Genome public.</title>
        <authorList>
            <person name="Liu C."/>
            <person name="Sun Q."/>
        </authorList>
    </citation>
    <scope>NUCLEOTIDE SEQUENCE [LARGE SCALE GENOMIC DNA]</scope>
    <source>
        <strain evidence="5 6">NSJ-34</strain>
    </source>
</reference>
<protein>
    <submittedName>
        <fullName evidence="5">Aldo/keto reductase</fullName>
    </submittedName>
</protein>
<feature type="domain" description="4Fe-4S ferredoxin-type" evidence="4">
    <location>
        <begin position="282"/>
        <end position="313"/>
    </location>
</feature>
<dbReference type="Pfam" id="PF13534">
    <property type="entry name" value="Fer4_17"/>
    <property type="match status" value="1"/>
</dbReference>
<dbReference type="PROSITE" id="PS00198">
    <property type="entry name" value="4FE4S_FER_1"/>
    <property type="match status" value="1"/>
</dbReference>
<dbReference type="Gene3D" id="3.30.70.20">
    <property type="match status" value="1"/>
</dbReference>
<name>A0ABR7F8B9_9FIRM</name>
<dbReference type="PROSITE" id="PS51379">
    <property type="entry name" value="4FE4S_FER_2"/>
    <property type="match status" value="1"/>
</dbReference>
<evidence type="ECO:0000313" key="5">
    <source>
        <dbReference type="EMBL" id="MBC5671043.1"/>
    </source>
</evidence>
<dbReference type="SUPFAM" id="SSF51430">
    <property type="entry name" value="NAD(P)-linked oxidoreductase"/>
    <property type="match status" value="1"/>
</dbReference>
<dbReference type="Proteomes" id="UP000654573">
    <property type="component" value="Unassembled WGS sequence"/>
</dbReference>
<dbReference type="InterPro" id="IPR053135">
    <property type="entry name" value="AKR2_Oxidoreductase"/>
</dbReference>
<dbReference type="Pfam" id="PF00248">
    <property type="entry name" value="Aldo_ket_red"/>
    <property type="match status" value="1"/>
</dbReference>
<dbReference type="InterPro" id="IPR017896">
    <property type="entry name" value="4Fe4S_Fe-S-bd"/>
</dbReference>
<dbReference type="PANTHER" id="PTHR43312:SF2">
    <property type="entry name" value="OXIDOREDUCTASE"/>
    <property type="match status" value="1"/>
</dbReference>
<keyword evidence="2" id="KW-0408">Iron</keyword>
<evidence type="ECO:0000313" key="6">
    <source>
        <dbReference type="Proteomes" id="UP000654573"/>
    </source>
</evidence>
<dbReference type="CDD" id="cd19096">
    <property type="entry name" value="AKR_Fe-S_oxidoreductase"/>
    <property type="match status" value="1"/>
</dbReference>
<dbReference type="SUPFAM" id="SSF46548">
    <property type="entry name" value="alpha-helical ferredoxin"/>
    <property type="match status" value="1"/>
</dbReference>
<keyword evidence="3" id="KW-0411">Iron-sulfur</keyword>
<comment type="caution">
    <text evidence="5">The sequence shown here is derived from an EMBL/GenBank/DDBJ whole genome shotgun (WGS) entry which is preliminary data.</text>
</comment>
<dbReference type="InterPro" id="IPR023210">
    <property type="entry name" value="NADP_OxRdtase_dom"/>
</dbReference>
<dbReference type="EMBL" id="JACOOU010000001">
    <property type="protein sequence ID" value="MBC5671043.1"/>
    <property type="molecule type" value="Genomic_DNA"/>
</dbReference>
<gene>
    <name evidence="5" type="ORF">H8S76_02190</name>
</gene>
<accession>A0ABR7F8B9</accession>
<proteinExistence type="predicted"/>